<dbReference type="EMBL" id="MU274901">
    <property type="protein sequence ID" value="KAI0093996.1"/>
    <property type="molecule type" value="Genomic_DNA"/>
</dbReference>
<accession>A0ACB8UI69</accession>
<protein>
    <submittedName>
        <fullName evidence="1">Uncharacterized protein</fullName>
    </submittedName>
</protein>
<keyword evidence="2" id="KW-1185">Reference proteome</keyword>
<name>A0ACB8UI69_9APHY</name>
<organism evidence="1 2">
    <name type="scientific">Irpex rosettiformis</name>
    <dbReference type="NCBI Taxonomy" id="378272"/>
    <lineage>
        <taxon>Eukaryota</taxon>
        <taxon>Fungi</taxon>
        <taxon>Dikarya</taxon>
        <taxon>Basidiomycota</taxon>
        <taxon>Agaricomycotina</taxon>
        <taxon>Agaricomycetes</taxon>
        <taxon>Polyporales</taxon>
        <taxon>Irpicaceae</taxon>
        <taxon>Irpex</taxon>
    </lineage>
</organism>
<evidence type="ECO:0000313" key="2">
    <source>
        <dbReference type="Proteomes" id="UP001055072"/>
    </source>
</evidence>
<sequence>MELPKQTEQSSGTLDMNAKPVAEAKPVTTIVTEEKKPDTQKKADQVTEKKPEAVAEPRVVTKPEEPIPASPVEPEEDPLWKVEDTKQLDKDGVPLIEKRGILLPESYWHYISGKEPISTAASIQIEMQKQRFIRMDPTWRALNDLSTQFAPLSTNAFVGPPPTDVPEYVKDMVSVKGEDEDLKNLDIPAYESWYGHPSFEIEGFLKQVNGKVRALLGLLFCIIINGAVSLFRFRSTRFSNDALTWSLNVSNSGGNPIKRYLT</sequence>
<comment type="caution">
    <text evidence="1">The sequence shown here is derived from an EMBL/GenBank/DDBJ whole genome shotgun (WGS) entry which is preliminary data.</text>
</comment>
<gene>
    <name evidence="1" type="ORF">BDY19DRAFT_289978</name>
</gene>
<reference evidence="1" key="1">
    <citation type="journal article" date="2021" name="Environ. Microbiol.">
        <title>Gene family expansions and transcriptome signatures uncover fungal adaptations to wood decay.</title>
        <authorList>
            <person name="Hage H."/>
            <person name="Miyauchi S."/>
            <person name="Viragh M."/>
            <person name="Drula E."/>
            <person name="Min B."/>
            <person name="Chaduli D."/>
            <person name="Navarro D."/>
            <person name="Favel A."/>
            <person name="Norest M."/>
            <person name="Lesage-Meessen L."/>
            <person name="Balint B."/>
            <person name="Merenyi Z."/>
            <person name="de Eugenio L."/>
            <person name="Morin E."/>
            <person name="Martinez A.T."/>
            <person name="Baldrian P."/>
            <person name="Stursova M."/>
            <person name="Martinez M.J."/>
            <person name="Novotny C."/>
            <person name="Magnuson J.K."/>
            <person name="Spatafora J.W."/>
            <person name="Maurice S."/>
            <person name="Pangilinan J."/>
            <person name="Andreopoulos W."/>
            <person name="LaButti K."/>
            <person name="Hundley H."/>
            <person name="Na H."/>
            <person name="Kuo A."/>
            <person name="Barry K."/>
            <person name="Lipzen A."/>
            <person name="Henrissat B."/>
            <person name="Riley R."/>
            <person name="Ahrendt S."/>
            <person name="Nagy L.G."/>
            <person name="Grigoriev I.V."/>
            <person name="Martin F."/>
            <person name="Rosso M.N."/>
        </authorList>
    </citation>
    <scope>NUCLEOTIDE SEQUENCE</scope>
    <source>
        <strain evidence="1">CBS 384.51</strain>
    </source>
</reference>
<dbReference type="Proteomes" id="UP001055072">
    <property type="component" value="Unassembled WGS sequence"/>
</dbReference>
<evidence type="ECO:0000313" key="1">
    <source>
        <dbReference type="EMBL" id="KAI0093996.1"/>
    </source>
</evidence>
<proteinExistence type="predicted"/>